<dbReference type="eggNOG" id="ENOG502QT0W">
    <property type="taxonomic scope" value="Eukaryota"/>
</dbReference>
<evidence type="ECO:0000313" key="3">
    <source>
        <dbReference type="Proteomes" id="UP000009168"/>
    </source>
</evidence>
<protein>
    <submittedName>
        <fullName evidence="2">Uncharacterized protein</fullName>
    </submittedName>
</protein>
<dbReference type="GeneID" id="7844066"/>
<dbReference type="OrthoDB" id="17798at2759"/>
<organism evidence="2 3">
    <name type="scientific">Tetrahymena thermophila (strain SB210)</name>
    <dbReference type="NCBI Taxonomy" id="312017"/>
    <lineage>
        <taxon>Eukaryota</taxon>
        <taxon>Sar</taxon>
        <taxon>Alveolata</taxon>
        <taxon>Ciliophora</taxon>
        <taxon>Intramacronucleata</taxon>
        <taxon>Oligohymenophorea</taxon>
        <taxon>Hymenostomatida</taxon>
        <taxon>Tetrahymenina</taxon>
        <taxon>Tetrahymenidae</taxon>
        <taxon>Tetrahymena</taxon>
    </lineage>
</organism>
<evidence type="ECO:0000313" key="2">
    <source>
        <dbReference type="EMBL" id="EAS01818.2"/>
    </source>
</evidence>
<dbReference type="InParanoid" id="I7MLD7"/>
<dbReference type="STRING" id="312017.I7MLD7"/>
<feature type="coiled-coil region" evidence="1">
    <location>
        <begin position="1475"/>
        <end position="1502"/>
    </location>
</feature>
<dbReference type="RefSeq" id="XP_001022063.2">
    <property type="nucleotide sequence ID" value="XM_001022063.2"/>
</dbReference>
<keyword evidence="3" id="KW-1185">Reference proteome</keyword>
<keyword evidence="1" id="KW-0175">Coiled coil</keyword>
<dbReference type="PANTHER" id="PTHR23246:SF21">
    <property type="entry name" value="ACTIN-BINDING PROTEIN F"/>
    <property type="match status" value="1"/>
</dbReference>
<dbReference type="PANTHER" id="PTHR23246">
    <property type="entry name" value="NEW-GLUE PROTEIN"/>
    <property type="match status" value="1"/>
</dbReference>
<sequence>MSIKEELYEQYLLSESKADFISNLIPDSYEHLYFQVLHSLNTKSTLTEEDVKILTKLRTNYAQGKHENYSLHNLDFLNLLRVLDSQKSTTAQREQALKDLKNYFNIKFSAIKPNSVQGNEIHQSDILLGTQLETSLDQKLISFQNYLNQAYTSQHILSNIVPQALYKLDVERLLTEAKNEKNYAQILEAFVSNVPCLHQVKDVPKIYKAIYDDYQKRKLVFDFQQAGYDRLSLSQLKEFGTLMKDVVFETFEYQLALMKKLFFRDVSKFLNKQNLSLTQEDKQEKKKQYTLILTWVKSNLPRKLQYLQRLLVQELVLLNLELKDYNQELFLEFITNPPIIINQFTNTQRERYQQNIVQPNRDWSQIFQFSSLNSTQLLSTVENYLLFFYRTADSIKPFDSILEQYYLNKTFYKSKILSGQQEYITKSTSVYSQSEIESLVNSRQINILDSNNRYVKGNEQVKLQVEVKNIQNLTVNIFEIKTGNYYMEKMTQFDNTISLDGLIPLHTTEYTYKESSNQLVLREFNLEPIQKAERGIFIVEFFGNSISSRAVFKKGLLNIVSIPTIAGHLITIVDESQNICKPTQESKTGILKDGRFFSADENGQIIIPYESTQRTYQLILTHNDFSEIESFDVLTEYYNFECTYMYNQESFLQGNKSKVIIHPTLSVNGLPADMDIIEDQLIKVNIKNHQDIPTAIEFKDFKFSNKEDIQIEIPIQSIIKSIEIECTGVINKMDGTKQNLVSNNKLTFELHQVPQNQIFNLYLKNTHSHGYVVYALDKTGQPLEKVPIEFQLFHKKIYQNFTSMLQTDAEGKAILGQLDNINSITAQVKDFKNFPDIHQNWVIMQNYKTELPSNITITEEETVEIPIPSNVQLSRENITFYSVNQDIQEFVYEDLFEQVKQVTGFLRISNLKQGVYILHILELQSYITINVYRGSYWTHNKSFLITDNKFIQVDRSRENLISIKETLLVPQSETEADILVNLNLPESISEAQRNKIRVHVFAFNYLSNDQDNFVQSLRNNRIHKPEVVISIQSQAASFFNNKKIGDEICYVYNRKNELKRIGNTLEKPQVLLKRTFNRDTSFEKENLEIGQDFQNVSEVQQESIKKSKKDMRYYDCSGSERYCADIQVCPPGACHVKGEIDSFLNFLKNACFVTSNHQIQQDGSVIIPGFQWKNYSSIQVVVTSNNLAISDIFPTTSSETPTQDLRHVSSMKPDQFYTENFSSGKLNASQTLSISADSQTAVVGSIPEIFEIQKQLMKTGRKTDEYNGKSYSTWQFLKEWITFTDRQKLDKYNEFASHELNLFLYFKDNNFFKVVVEPFLKNKIQKSFIDYFLLGNKEEQLKYSNTERVSELNTLEQVLLIITLVKNNLKQRAECLASSIENTQKTQTKNIDLQKRLFLTIIESTAKDEIVVAQQVLMECTSFKSMAQKSRCYAAAPMQKMSLRSSKMAEQSDLLDLQCEAEEADDYFGGGGSMKEQLIEKRKEFKEGYKKLENTKEYIERQYYSDNRVNNYQNLVQVNKFWSDLARFIVNNNGIENFVSENFIYGFNNHVEAISVLSLMDIAHTSRDNYDLNSLPGRKIQIVSQKNVIYFSKEIVQSSDITKANVSIIQTFFDPNDRFTTLKDDPTVKIEKEVEEFVINKIYGCKVIVSNISIANLNLSILTEIPEGAIPVNSFEYTKSIDITVNSYQTYNNIEFFFYFPKAGTFNIYRSNASRNGIIIAQANEIAPIIVKQFNEIKKMENLSDILNNGSKEDILQFAKTQNLHDTQAFNINKILYIIQSDKHFFLSFLEILREQGVFSRNVWEYSLFHNYEQGVIELLNNQEFRKNRMIQIYQNVQSHNSDLLSYDKFQVFEYHPLLTSRTHSFMNQNKSKILNVQFKQTYNDYVNYLAHVAQPTSAHYLILSYYLILQERIDEALQVFGKIKESDLTNNSKIQYDYFAAYLDIYTGGPNFKRAREISQAYLEYPIISWRNLFVNIQNQLTEYDGEVLDESEVAENTDLSKNLKNAQKEQSMNFEIQEKKLIVYYQNAERATINLYQLDIEVLFSTQPFMEGGNRNEFTFIKPNHTINLNFEKLSTLEKQVIDIPAEYANKNLYIQLVSTSGSQILSYFSSSLKVQMIEKYGQVKILDEKNAPLQKVYVKCFAKYKDDSVQFFRDGYTDLRGRFDYALSSSSDINQVKQFSILISSEEHGSIIKKANPPTQTGSFETVSLLKKR</sequence>
<evidence type="ECO:0000256" key="1">
    <source>
        <dbReference type="SAM" id="Coils"/>
    </source>
</evidence>
<dbReference type="InterPro" id="IPR053095">
    <property type="entry name" value="Actin-binding/GATA_Znf"/>
</dbReference>
<dbReference type="EMBL" id="GG662556">
    <property type="protein sequence ID" value="EAS01818.2"/>
    <property type="molecule type" value="Genomic_DNA"/>
</dbReference>
<name>I7MLD7_TETTS</name>
<proteinExistence type="predicted"/>
<reference evidence="3" key="1">
    <citation type="journal article" date="2006" name="PLoS Biol.">
        <title>Macronuclear genome sequence of the ciliate Tetrahymena thermophila, a model eukaryote.</title>
        <authorList>
            <person name="Eisen J.A."/>
            <person name="Coyne R.S."/>
            <person name="Wu M."/>
            <person name="Wu D."/>
            <person name="Thiagarajan M."/>
            <person name="Wortman J.R."/>
            <person name="Badger J.H."/>
            <person name="Ren Q."/>
            <person name="Amedeo P."/>
            <person name="Jones K.M."/>
            <person name="Tallon L.J."/>
            <person name="Delcher A.L."/>
            <person name="Salzberg S.L."/>
            <person name="Silva J.C."/>
            <person name="Haas B.J."/>
            <person name="Majoros W.H."/>
            <person name="Farzad M."/>
            <person name="Carlton J.M."/>
            <person name="Smith R.K. Jr."/>
            <person name="Garg J."/>
            <person name="Pearlman R.E."/>
            <person name="Karrer K.M."/>
            <person name="Sun L."/>
            <person name="Manning G."/>
            <person name="Elde N.C."/>
            <person name="Turkewitz A.P."/>
            <person name="Asai D.J."/>
            <person name="Wilkes D.E."/>
            <person name="Wang Y."/>
            <person name="Cai H."/>
            <person name="Collins K."/>
            <person name="Stewart B.A."/>
            <person name="Lee S.R."/>
            <person name="Wilamowska K."/>
            <person name="Weinberg Z."/>
            <person name="Ruzzo W.L."/>
            <person name="Wloga D."/>
            <person name="Gaertig J."/>
            <person name="Frankel J."/>
            <person name="Tsao C.-C."/>
            <person name="Gorovsky M.A."/>
            <person name="Keeling P.J."/>
            <person name="Waller R.F."/>
            <person name="Patron N.J."/>
            <person name="Cherry J.M."/>
            <person name="Stover N.A."/>
            <person name="Krieger C.J."/>
            <person name="del Toro C."/>
            <person name="Ryder H.F."/>
            <person name="Williamson S.C."/>
            <person name="Barbeau R.A."/>
            <person name="Hamilton E.P."/>
            <person name="Orias E."/>
        </authorList>
    </citation>
    <scope>NUCLEOTIDE SEQUENCE [LARGE SCALE GENOMIC DNA]</scope>
    <source>
        <strain evidence="3">SB210</strain>
    </source>
</reference>
<dbReference type="Proteomes" id="UP000009168">
    <property type="component" value="Unassembled WGS sequence"/>
</dbReference>
<dbReference type="KEGG" id="tet:TTHERM_00565630"/>
<gene>
    <name evidence="2" type="ORF">TTHERM_00565630</name>
</gene>
<accession>I7MLD7</accession>